<gene>
    <name evidence="4" type="ORF">HJC23_010277</name>
</gene>
<comment type="similarity">
    <text evidence="1">Belongs to the annexin family.</text>
</comment>
<keyword evidence="5" id="KW-1185">Reference proteome</keyword>
<organism evidence="4 5">
    <name type="scientific">Cyclotella cryptica</name>
    <dbReference type="NCBI Taxonomy" id="29204"/>
    <lineage>
        <taxon>Eukaryota</taxon>
        <taxon>Sar</taxon>
        <taxon>Stramenopiles</taxon>
        <taxon>Ochrophyta</taxon>
        <taxon>Bacillariophyta</taxon>
        <taxon>Coscinodiscophyceae</taxon>
        <taxon>Thalassiosirophycidae</taxon>
        <taxon>Stephanodiscales</taxon>
        <taxon>Stephanodiscaceae</taxon>
        <taxon>Cyclotella</taxon>
    </lineage>
</organism>
<name>A0ABD3QND0_9STRA</name>
<dbReference type="InterPro" id="IPR037104">
    <property type="entry name" value="Annexin_sf"/>
</dbReference>
<dbReference type="InterPro" id="IPR018502">
    <property type="entry name" value="Annexin_repeat"/>
</dbReference>
<dbReference type="InterPro" id="IPR001464">
    <property type="entry name" value="Annexin"/>
</dbReference>
<comment type="caution">
    <text evidence="4">The sequence shown here is derived from an EMBL/GenBank/DDBJ whole genome shotgun (WGS) entry which is preliminary data.</text>
</comment>
<dbReference type="PANTHER" id="PTHR10502">
    <property type="entry name" value="ANNEXIN"/>
    <property type="match status" value="1"/>
</dbReference>
<dbReference type="Pfam" id="PF00191">
    <property type="entry name" value="Annexin"/>
    <property type="match status" value="3"/>
</dbReference>
<proteinExistence type="inferred from homology"/>
<dbReference type="SMART" id="SM00335">
    <property type="entry name" value="ANX"/>
    <property type="match status" value="3"/>
</dbReference>
<dbReference type="PROSITE" id="PS51897">
    <property type="entry name" value="ANNEXIN_2"/>
    <property type="match status" value="3"/>
</dbReference>
<dbReference type="Proteomes" id="UP001516023">
    <property type="component" value="Unassembled WGS sequence"/>
</dbReference>
<evidence type="ECO:0000256" key="3">
    <source>
        <dbReference type="ARBA" id="ARBA00023216"/>
    </source>
</evidence>
<dbReference type="EMBL" id="JABMIG020000023">
    <property type="protein sequence ID" value="KAL3801933.1"/>
    <property type="molecule type" value="Genomic_DNA"/>
</dbReference>
<keyword evidence="3" id="KW-0041">Annexin</keyword>
<evidence type="ECO:0000313" key="5">
    <source>
        <dbReference type="Proteomes" id="UP001516023"/>
    </source>
</evidence>
<evidence type="ECO:0000256" key="1">
    <source>
        <dbReference type="ARBA" id="ARBA00007831"/>
    </source>
</evidence>
<sequence length="335" mass="38182">MSINLYPDTVHSAQLGEPSYYPEIDDACDEIYKATKGFGTDEKAIIATLGSKDCKERFLIAFRYKEKYGKELYDLMKKENSGDFGILTQLLALPIPEAEAKIIRIATKGFGTKEKLLYSVICGRSNEEIEILKKAYFQRYNKDLSILVSSELSGDIKKLAMCCLQGIEEKYDPTYHTESKAREDAEKFYKAGQGKWGTDEATLFEIICKAPPKYLKLINDAYVNKYEVNLEYALKKELSGKAESAAIFHLNMKLSPYKTMAEHIKSTCAMMGTDELGLSCAILRYQSVLPQVMMEHTAQFGKTLQERFRDELLTRRLHVSFRGTEREEDDVAVYK</sequence>
<dbReference type="PRINTS" id="PR00196">
    <property type="entry name" value="ANNEXIN"/>
</dbReference>
<protein>
    <recommendedName>
        <fullName evidence="6">Annexin</fullName>
    </recommendedName>
</protein>
<dbReference type="PANTHER" id="PTHR10502:SF102">
    <property type="entry name" value="ANNEXIN B11"/>
    <property type="match status" value="1"/>
</dbReference>
<evidence type="ECO:0000256" key="2">
    <source>
        <dbReference type="ARBA" id="ARBA00022737"/>
    </source>
</evidence>
<dbReference type="AlphaFoldDB" id="A0ABD3QND0"/>
<accession>A0ABD3QND0</accession>
<reference evidence="4 5" key="1">
    <citation type="journal article" date="2020" name="G3 (Bethesda)">
        <title>Improved Reference Genome for Cyclotella cryptica CCMP332, a Model for Cell Wall Morphogenesis, Salinity Adaptation, and Lipid Production in Diatoms (Bacillariophyta).</title>
        <authorList>
            <person name="Roberts W.R."/>
            <person name="Downey K.M."/>
            <person name="Ruck E.C."/>
            <person name="Traller J.C."/>
            <person name="Alverson A.J."/>
        </authorList>
    </citation>
    <scope>NUCLEOTIDE SEQUENCE [LARGE SCALE GENOMIC DNA]</scope>
    <source>
        <strain evidence="4 5">CCMP332</strain>
    </source>
</reference>
<dbReference type="SUPFAM" id="SSF47874">
    <property type="entry name" value="Annexin"/>
    <property type="match status" value="1"/>
</dbReference>
<keyword evidence="2" id="KW-0677">Repeat</keyword>
<dbReference type="Gene3D" id="1.10.220.10">
    <property type="entry name" value="Annexin"/>
    <property type="match status" value="3"/>
</dbReference>
<evidence type="ECO:0000313" key="4">
    <source>
        <dbReference type="EMBL" id="KAL3801933.1"/>
    </source>
</evidence>
<evidence type="ECO:0008006" key="6">
    <source>
        <dbReference type="Google" id="ProtNLM"/>
    </source>
</evidence>